<gene>
    <name evidence="3" type="ORF">ETSY2_36550</name>
</gene>
<protein>
    <recommendedName>
        <fullName evidence="5">MucR family transcriptional regulator</fullName>
    </recommendedName>
</protein>
<dbReference type="InterPro" id="IPR041920">
    <property type="entry name" value="ROS/MUCR_sf"/>
</dbReference>
<evidence type="ECO:0008006" key="5">
    <source>
        <dbReference type="Google" id="ProtNLM"/>
    </source>
</evidence>
<evidence type="ECO:0000256" key="2">
    <source>
        <dbReference type="SAM" id="MobiDB-lite"/>
    </source>
</evidence>
<proteinExistence type="inferred from homology"/>
<comment type="similarity">
    <text evidence="1">Belongs to the ros/MucR family.</text>
</comment>
<dbReference type="Pfam" id="PF05443">
    <property type="entry name" value="ROS_MUCR"/>
    <property type="match status" value="1"/>
</dbReference>
<dbReference type="EMBL" id="AZHX01001581">
    <property type="protein sequence ID" value="ETX01871.1"/>
    <property type="molecule type" value="Genomic_DNA"/>
</dbReference>
<dbReference type="GO" id="GO:0008270">
    <property type="term" value="F:zinc ion binding"/>
    <property type="evidence" value="ECO:0007669"/>
    <property type="project" value="InterPro"/>
</dbReference>
<dbReference type="GO" id="GO:0003677">
    <property type="term" value="F:DNA binding"/>
    <property type="evidence" value="ECO:0007669"/>
    <property type="project" value="InterPro"/>
</dbReference>
<dbReference type="Gene3D" id="1.10.10.1550">
    <property type="entry name" value="ROS/MUCR transcriptional regulator protein"/>
    <property type="match status" value="1"/>
</dbReference>
<dbReference type="GO" id="GO:0006355">
    <property type="term" value="P:regulation of DNA-templated transcription"/>
    <property type="evidence" value="ECO:0007669"/>
    <property type="project" value="InterPro"/>
</dbReference>
<dbReference type="HOGENOM" id="CLU_106247_3_0_7"/>
<evidence type="ECO:0000256" key="1">
    <source>
        <dbReference type="ARBA" id="ARBA00007031"/>
    </source>
</evidence>
<evidence type="ECO:0000313" key="3">
    <source>
        <dbReference type="EMBL" id="ETX01871.1"/>
    </source>
</evidence>
<reference evidence="3 4" key="1">
    <citation type="journal article" date="2014" name="Nature">
        <title>An environmental bacterial taxon with a large and distinct metabolic repertoire.</title>
        <authorList>
            <person name="Wilson M.C."/>
            <person name="Mori T."/>
            <person name="Ruckert C."/>
            <person name="Uria A.R."/>
            <person name="Helf M.J."/>
            <person name="Takada K."/>
            <person name="Gernert C."/>
            <person name="Steffens U.A."/>
            <person name="Heycke N."/>
            <person name="Schmitt S."/>
            <person name="Rinke C."/>
            <person name="Helfrich E.J."/>
            <person name="Brachmann A.O."/>
            <person name="Gurgui C."/>
            <person name="Wakimoto T."/>
            <person name="Kracht M."/>
            <person name="Crusemann M."/>
            <person name="Hentschel U."/>
            <person name="Abe I."/>
            <person name="Matsunaga S."/>
            <person name="Kalinowski J."/>
            <person name="Takeyama H."/>
            <person name="Piel J."/>
        </authorList>
    </citation>
    <scope>NUCLEOTIDE SEQUENCE [LARGE SCALE GENOMIC DNA]</scope>
    <source>
        <strain evidence="4">TSY2</strain>
    </source>
</reference>
<evidence type="ECO:0000313" key="4">
    <source>
        <dbReference type="Proteomes" id="UP000019140"/>
    </source>
</evidence>
<dbReference type="Proteomes" id="UP000019140">
    <property type="component" value="Unassembled WGS sequence"/>
</dbReference>
<dbReference type="InterPro" id="IPR008807">
    <property type="entry name" value="ROS_MUCR"/>
</dbReference>
<name>W4LVU6_9BACT</name>
<feature type="region of interest" description="Disordered" evidence="2">
    <location>
        <begin position="125"/>
        <end position="156"/>
    </location>
</feature>
<comment type="caution">
    <text evidence="3">The sequence shown here is derived from an EMBL/GenBank/DDBJ whole genome shotgun (WGS) entry which is preliminary data.</text>
</comment>
<dbReference type="AlphaFoldDB" id="W4LVU6"/>
<accession>W4LVU6</accession>
<keyword evidence="4" id="KW-1185">Reference proteome</keyword>
<sequence length="156" mass="17689">MPETLIDMAKALVMAQIEARYVTPDNLRTELHSTYDTLRQLQAMENENSGDAGAAGERSSPEMPDWKKTISKYAIICLECGDSLKQLSRRHLQRHGLDSKAYRRKYGIPREQPLSARVATARRRQLAKSIRPWEKAHTAKSAPKRTRSSQAKQTPS</sequence>
<organism evidence="3 4">
    <name type="scientific">Candidatus Entotheonella gemina</name>
    <dbReference type="NCBI Taxonomy" id="1429439"/>
    <lineage>
        <taxon>Bacteria</taxon>
        <taxon>Pseudomonadati</taxon>
        <taxon>Nitrospinota/Tectimicrobiota group</taxon>
        <taxon>Candidatus Tectimicrobiota</taxon>
        <taxon>Candidatus Entotheonellia</taxon>
        <taxon>Candidatus Entotheonellales</taxon>
        <taxon>Candidatus Entotheonellaceae</taxon>
        <taxon>Candidatus Entotheonella</taxon>
    </lineage>
</organism>